<reference evidence="4" key="2">
    <citation type="submission" date="2015-08" db="UniProtKB">
        <authorList>
            <consortium name="WormBaseParasite"/>
        </authorList>
    </citation>
    <scope>IDENTIFICATION</scope>
</reference>
<feature type="compositionally biased region" description="Basic and acidic residues" evidence="1">
    <location>
        <begin position="277"/>
        <end position="292"/>
    </location>
</feature>
<dbReference type="InterPro" id="IPR012677">
    <property type="entry name" value="Nucleotide-bd_a/b_plait_sf"/>
</dbReference>
<dbReference type="SMART" id="SM00360">
    <property type="entry name" value="RRM"/>
    <property type="match status" value="1"/>
</dbReference>
<accession>A0A0K0FEA0</accession>
<feature type="domain" description="RRM" evidence="2">
    <location>
        <begin position="140"/>
        <end position="218"/>
    </location>
</feature>
<sequence>MEQKRTTYKGRKRSYPYDNKIKSNRYKKHFTNDHQNKMNYGFPWNGQCTPQCNKVNTFGNGLQFYGSFPNNTRLKQSIDPQSGYFFNTPLNNTFLNAFPPVNHGYYYQNCPNNTFNNNQITAPPVLTNEIRNENDLSKDSLYITNIPFECTAVNLFNLFNFNNLIARYDITNIPRIKIYKNELMRASCVITFVSPGAANYVKEFMDKKEFPGTYMKMNIKFAVHKKKMSNSDTSPELSKNSPPPIMEEKKSSHIDNKKGEDNDMVGGYIARFETSNDNEKEVTDEKEDKNKECTTNMDNPTSSETSEN</sequence>
<dbReference type="Proteomes" id="UP000035680">
    <property type="component" value="Unassembled WGS sequence"/>
</dbReference>
<dbReference type="GO" id="GO:0003723">
    <property type="term" value="F:RNA binding"/>
    <property type="evidence" value="ECO:0007669"/>
    <property type="project" value="InterPro"/>
</dbReference>
<evidence type="ECO:0000259" key="2">
    <source>
        <dbReference type="SMART" id="SM00360"/>
    </source>
</evidence>
<dbReference type="STRING" id="75913.A0A0K0FEA0"/>
<feature type="compositionally biased region" description="Basic and acidic residues" evidence="1">
    <location>
        <begin position="246"/>
        <end position="261"/>
    </location>
</feature>
<proteinExistence type="predicted"/>
<dbReference type="WBParaSite" id="SVE_0717800.1">
    <property type="protein sequence ID" value="SVE_0717800.1"/>
    <property type="gene ID" value="SVE_0717800"/>
</dbReference>
<reference evidence="3" key="1">
    <citation type="submission" date="2014-07" db="EMBL/GenBank/DDBJ databases">
        <authorList>
            <person name="Martin A.A"/>
            <person name="De Silva N."/>
        </authorList>
    </citation>
    <scope>NUCLEOTIDE SEQUENCE</scope>
</reference>
<evidence type="ECO:0000313" key="3">
    <source>
        <dbReference type="Proteomes" id="UP000035680"/>
    </source>
</evidence>
<name>A0A0K0FEA0_STRVS</name>
<dbReference type="SUPFAM" id="SSF54928">
    <property type="entry name" value="RNA-binding domain, RBD"/>
    <property type="match status" value="1"/>
</dbReference>
<evidence type="ECO:0000256" key="1">
    <source>
        <dbReference type="SAM" id="MobiDB-lite"/>
    </source>
</evidence>
<feature type="compositionally biased region" description="Polar residues" evidence="1">
    <location>
        <begin position="293"/>
        <end position="308"/>
    </location>
</feature>
<dbReference type="Gene3D" id="3.30.70.330">
    <property type="match status" value="1"/>
</dbReference>
<protein>
    <submittedName>
        <fullName evidence="4">RRM domain-containing protein</fullName>
    </submittedName>
</protein>
<feature type="compositionally biased region" description="Polar residues" evidence="1">
    <location>
        <begin position="230"/>
        <end position="240"/>
    </location>
</feature>
<evidence type="ECO:0000313" key="4">
    <source>
        <dbReference type="WBParaSite" id="SVE_0717800.1"/>
    </source>
</evidence>
<keyword evidence="3" id="KW-1185">Reference proteome</keyword>
<organism evidence="3 4">
    <name type="scientific">Strongyloides venezuelensis</name>
    <name type="common">Threadworm</name>
    <dbReference type="NCBI Taxonomy" id="75913"/>
    <lineage>
        <taxon>Eukaryota</taxon>
        <taxon>Metazoa</taxon>
        <taxon>Ecdysozoa</taxon>
        <taxon>Nematoda</taxon>
        <taxon>Chromadorea</taxon>
        <taxon>Rhabditida</taxon>
        <taxon>Tylenchina</taxon>
        <taxon>Panagrolaimomorpha</taxon>
        <taxon>Strongyloidoidea</taxon>
        <taxon>Strongyloididae</taxon>
        <taxon>Strongyloides</taxon>
    </lineage>
</organism>
<dbReference type="InterPro" id="IPR035979">
    <property type="entry name" value="RBD_domain_sf"/>
</dbReference>
<feature type="region of interest" description="Disordered" evidence="1">
    <location>
        <begin position="226"/>
        <end position="308"/>
    </location>
</feature>
<dbReference type="AlphaFoldDB" id="A0A0K0FEA0"/>
<dbReference type="InterPro" id="IPR000504">
    <property type="entry name" value="RRM_dom"/>
</dbReference>